<dbReference type="AlphaFoldDB" id="A0A099F0Y8"/>
<dbReference type="PRINTS" id="PR00502">
    <property type="entry name" value="NUDIXFAMILY"/>
</dbReference>
<dbReference type="PROSITE" id="PS51462">
    <property type="entry name" value="NUDIX"/>
    <property type="match status" value="1"/>
</dbReference>
<gene>
    <name evidence="5" type="ORF">IC63_12785</name>
</gene>
<reference evidence="5 6" key="2">
    <citation type="submission" date="2014-10" db="EMBL/GenBank/DDBJ databases">
        <title>Paracoccus sanguinis sp. nov., isolated from clinical specimens of New York State patients.</title>
        <authorList>
            <person name="Mingle L.A."/>
            <person name="Cole J.A."/>
            <person name="Lapierre P."/>
            <person name="Musser K.A."/>
        </authorList>
    </citation>
    <scope>NUCLEOTIDE SEQUENCE [LARGE SCALE GENOMIC DNA]</scope>
    <source>
        <strain evidence="5 6">HAMBI 3106</strain>
    </source>
</reference>
<dbReference type="InterPro" id="IPR000086">
    <property type="entry name" value="NUDIX_hydrolase_dom"/>
</dbReference>
<dbReference type="EMBL" id="JRKS01000047">
    <property type="protein sequence ID" value="KGJ03837.1"/>
    <property type="molecule type" value="Genomic_DNA"/>
</dbReference>
<dbReference type="InterPro" id="IPR020476">
    <property type="entry name" value="Nudix_hydrolase"/>
</dbReference>
<feature type="domain" description="Nudix hydrolase" evidence="4">
    <location>
        <begin position="10"/>
        <end position="140"/>
    </location>
</feature>
<comment type="similarity">
    <text evidence="3">Belongs to the Nudix hydrolase family.</text>
</comment>
<dbReference type="PANTHER" id="PTHR43046:SF14">
    <property type="entry name" value="MUTT_NUDIX FAMILY PROTEIN"/>
    <property type="match status" value="1"/>
</dbReference>
<evidence type="ECO:0000256" key="2">
    <source>
        <dbReference type="ARBA" id="ARBA00022801"/>
    </source>
</evidence>
<proteinExistence type="inferred from homology"/>
<evidence type="ECO:0000313" key="6">
    <source>
        <dbReference type="Proteomes" id="UP000029917"/>
    </source>
</evidence>
<dbReference type="SUPFAM" id="SSF55811">
    <property type="entry name" value="Nudix"/>
    <property type="match status" value="1"/>
</dbReference>
<sequence>MTGPDDDGGLRWRGAKLVLTCGDSLLVMRRDDIPTINWPGMWDLPGGAREPGEGPRACALRELHEETGLRLDPARLTGGPQPLPHKPGSVGFYFQAEITAAEARSARLGDEGAELRLMPVTEFIAHPQAVPHFRGIVAAMLGL</sequence>
<dbReference type="PROSITE" id="PS00893">
    <property type="entry name" value="NUDIX_BOX"/>
    <property type="match status" value="1"/>
</dbReference>
<dbReference type="GO" id="GO:0016787">
    <property type="term" value="F:hydrolase activity"/>
    <property type="evidence" value="ECO:0007669"/>
    <property type="project" value="UniProtKB-KW"/>
</dbReference>
<evidence type="ECO:0000313" key="5">
    <source>
        <dbReference type="EMBL" id="KGJ03837.1"/>
    </source>
</evidence>
<dbReference type="InterPro" id="IPR020084">
    <property type="entry name" value="NUDIX_hydrolase_CS"/>
</dbReference>
<reference evidence="5 6" key="1">
    <citation type="submission" date="2014-09" db="EMBL/GenBank/DDBJ databases">
        <authorList>
            <person name="McGinnis J.M."/>
            <person name="Wolfgang W.J."/>
        </authorList>
    </citation>
    <scope>NUCLEOTIDE SEQUENCE [LARGE SCALE GENOMIC DNA]</scope>
    <source>
        <strain evidence="5 6">HAMBI 3106</strain>
    </source>
</reference>
<dbReference type="Proteomes" id="UP000029917">
    <property type="component" value="Unassembled WGS sequence"/>
</dbReference>
<dbReference type="RefSeq" id="WP_036720863.1">
    <property type="nucleotide sequence ID" value="NZ_JRKS01000047.1"/>
</dbReference>
<organism evidence="5 6">
    <name type="scientific">Paracoccus sphaerophysae</name>
    <dbReference type="NCBI Taxonomy" id="690417"/>
    <lineage>
        <taxon>Bacteria</taxon>
        <taxon>Pseudomonadati</taxon>
        <taxon>Pseudomonadota</taxon>
        <taxon>Alphaproteobacteria</taxon>
        <taxon>Rhodobacterales</taxon>
        <taxon>Paracoccaceae</taxon>
        <taxon>Paracoccus</taxon>
    </lineage>
</organism>
<dbReference type="InterPro" id="IPR015797">
    <property type="entry name" value="NUDIX_hydrolase-like_dom_sf"/>
</dbReference>
<dbReference type="STRING" id="690417.IC63_12785"/>
<evidence type="ECO:0000259" key="4">
    <source>
        <dbReference type="PROSITE" id="PS51462"/>
    </source>
</evidence>
<name>A0A099F0Y8_9RHOB</name>
<comment type="cofactor">
    <cofactor evidence="1">
        <name>Mg(2+)</name>
        <dbReference type="ChEBI" id="CHEBI:18420"/>
    </cofactor>
</comment>
<comment type="caution">
    <text evidence="5">The sequence shown here is derived from an EMBL/GenBank/DDBJ whole genome shotgun (WGS) entry which is preliminary data.</text>
</comment>
<dbReference type="Gene3D" id="3.90.79.10">
    <property type="entry name" value="Nucleoside Triphosphate Pyrophosphohydrolase"/>
    <property type="match status" value="1"/>
</dbReference>
<evidence type="ECO:0000256" key="3">
    <source>
        <dbReference type="RuleBase" id="RU003476"/>
    </source>
</evidence>
<keyword evidence="2 3" id="KW-0378">Hydrolase</keyword>
<dbReference type="OrthoDB" id="289720at2"/>
<evidence type="ECO:0000256" key="1">
    <source>
        <dbReference type="ARBA" id="ARBA00001946"/>
    </source>
</evidence>
<dbReference type="Pfam" id="PF00293">
    <property type="entry name" value="NUDIX"/>
    <property type="match status" value="1"/>
</dbReference>
<protein>
    <recommendedName>
        <fullName evidence="4">Nudix hydrolase domain-containing protein</fullName>
    </recommendedName>
</protein>
<keyword evidence="6" id="KW-1185">Reference proteome</keyword>
<accession>A0A099F0Y8</accession>
<dbReference type="PANTHER" id="PTHR43046">
    <property type="entry name" value="GDP-MANNOSE MANNOSYL HYDROLASE"/>
    <property type="match status" value="1"/>
</dbReference>